<organism evidence="2 3">
    <name type="scientific">Cellulosimicrobium funkei</name>
    <dbReference type="NCBI Taxonomy" id="264251"/>
    <lineage>
        <taxon>Bacteria</taxon>
        <taxon>Bacillati</taxon>
        <taxon>Actinomycetota</taxon>
        <taxon>Actinomycetes</taxon>
        <taxon>Micrococcales</taxon>
        <taxon>Promicromonosporaceae</taxon>
        <taxon>Cellulosimicrobium</taxon>
    </lineage>
</organism>
<reference evidence="2 3" key="1">
    <citation type="submission" date="2014-05" db="EMBL/GenBank/DDBJ databases">
        <title>Cellulosimicrobium funkei U11 genome.</title>
        <authorList>
            <person name="Hu C."/>
            <person name="Gong Y."/>
            <person name="Wan W."/>
            <person name="Jiang M."/>
        </authorList>
    </citation>
    <scope>NUCLEOTIDE SEQUENCE [LARGE SCALE GENOMIC DNA]</scope>
    <source>
        <strain evidence="2 3">U11</strain>
    </source>
</reference>
<dbReference type="RefSeq" id="WP_231581970.1">
    <property type="nucleotide sequence ID" value="NZ_JNBQ01000061.1"/>
</dbReference>
<dbReference type="GO" id="GO:0016747">
    <property type="term" value="F:acyltransferase activity, transferring groups other than amino-acyl groups"/>
    <property type="evidence" value="ECO:0007669"/>
    <property type="project" value="InterPro"/>
</dbReference>
<dbReference type="PROSITE" id="PS51186">
    <property type="entry name" value="GNAT"/>
    <property type="match status" value="1"/>
</dbReference>
<evidence type="ECO:0000313" key="2">
    <source>
        <dbReference type="EMBL" id="KLN32852.1"/>
    </source>
</evidence>
<dbReference type="STRING" id="264251.FB00_20695"/>
<name>A0A0H2KXZ1_9MICO</name>
<dbReference type="PATRIC" id="fig|264251.5.peg.4194"/>
<protein>
    <recommendedName>
        <fullName evidence="1">N-acetyltransferase domain-containing protein</fullName>
    </recommendedName>
</protein>
<sequence length="203" mass="22316">MTRTAPGGVPLYAAGARVRLRGWRGDDLAAYRAWLRPEHEWHRWDGPYYPVPDDAASDAAVARLARAAATQAAHPDGLDDDGLPPRRVVVADEEDRLVGTCSWYWVSAETQWARVGIGLYDPAVRGRGLGRDALGAWISYLFSVTDWVRLDLATWSGNAAMLGAGRALGLVEEGRFRDARVVDGVRHDAVVLGVLRREWAARS</sequence>
<dbReference type="CDD" id="cd04301">
    <property type="entry name" value="NAT_SF"/>
    <property type="match status" value="1"/>
</dbReference>
<dbReference type="AlphaFoldDB" id="A0A0H2KXZ1"/>
<dbReference type="EMBL" id="JNBQ01000061">
    <property type="protein sequence ID" value="KLN32852.1"/>
    <property type="molecule type" value="Genomic_DNA"/>
</dbReference>
<dbReference type="Pfam" id="PF13302">
    <property type="entry name" value="Acetyltransf_3"/>
    <property type="match status" value="1"/>
</dbReference>
<gene>
    <name evidence="2" type="ORF">FB00_20695</name>
</gene>
<dbReference type="InterPro" id="IPR016181">
    <property type="entry name" value="Acyl_CoA_acyltransferase"/>
</dbReference>
<dbReference type="InterPro" id="IPR000182">
    <property type="entry name" value="GNAT_dom"/>
</dbReference>
<evidence type="ECO:0000259" key="1">
    <source>
        <dbReference type="PROSITE" id="PS51186"/>
    </source>
</evidence>
<feature type="domain" description="N-acetyltransferase" evidence="1">
    <location>
        <begin position="18"/>
        <end position="197"/>
    </location>
</feature>
<dbReference type="PANTHER" id="PTHR43415">
    <property type="entry name" value="SPERMIDINE N(1)-ACETYLTRANSFERASE"/>
    <property type="match status" value="1"/>
</dbReference>
<dbReference type="Gene3D" id="3.40.630.30">
    <property type="match status" value="1"/>
</dbReference>
<proteinExistence type="predicted"/>
<comment type="caution">
    <text evidence="2">The sequence shown here is derived from an EMBL/GenBank/DDBJ whole genome shotgun (WGS) entry which is preliminary data.</text>
</comment>
<evidence type="ECO:0000313" key="3">
    <source>
        <dbReference type="Proteomes" id="UP000035265"/>
    </source>
</evidence>
<dbReference type="PANTHER" id="PTHR43415:SF4">
    <property type="entry name" value="N-ACETYLTRANSFERASE DOMAIN-CONTAINING PROTEIN"/>
    <property type="match status" value="1"/>
</dbReference>
<dbReference type="SUPFAM" id="SSF55729">
    <property type="entry name" value="Acyl-CoA N-acyltransferases (Nat)"/>
    <property type="match status" value="1"/>
</dbReference>
<dbReference type="Proteomes" id="UP000035265">
    <property type="component" value="Unassembled WGS sequence"/>
</dbReference>
<accession>A0A0H2KXZ1</accession>
<keyword evidence="3" id="KW-1185">Reference proteome</keyword>